<dbReference type="PANTHER" id="PTHR24320:SF148">
    <property type="entry name" value="NAD(P)-BINDING ROSSMANN-FOLD SUPERFAMILY PROTEIN"/>
    <property type="match status" value="1"/>
</dbReference>
<dbReference type="AlphaFoldDB" id="A0A498QTU4"/>
<dbReference type="GO" id="GO:0004316">
    <property type="term" value="F:3-oxoacyl-[acyl-carrier-protein] reductase (NADPH) activity"/>
    <property type="evidence" value="ECO:0007669"/>
    <property type="project" value="UniProtKB-EC"/>
</dbReference>
<accession>A0A498QTU4</accession>
<comment type="similarity">
    <text evidence="1 3">Belongs to the short-chain dehydrogenases/reductases (SDR) family.</text>
</comment>
<protein>
    <submittedName>
        <fullName evidence="4">3-oxoacyl-[acyl-carrier-protein] reductase FabG</fullName>
        <ecNumber evidence="4">1.1.1.100</ecNumber>
    </submittedName>
</protein>
<sequence length="293" mass="31958">MVARSLAIRGAITVLAVRNLAKGQQAIDTIRAEYPVASLSLQQLDLTSLASVRPAADQLNSRYPRIDLLINNAGVSLAPKTLTQDGFELHFGTNHLSHFAFTGLLLKNILAAQASRIVTVSSGMHRRASTRFLDHPGYEANYSRVVAYARSKLANLLFTFELQRRLAARNTNTTALAAVPGIAKAEVGRYLPTAVRWGLKPFISPFEQNAAMGALPILRAATDPKATGGQYYSPRSRAHTRGYPEIQIPSGQSQDSGLAADLWAMSENLTGIKFLDLDSETIHVQDQVPPRRQ</sequence>
<proteinExistence type="inferred from homology"/>
<name>A0A498QTU4_9MYCO</name>
<evidence type="ECO:0000256" key="3">
    <source>
        <dbReference type="RuleBase" id="RU000363"/>
    </source>
</evidence>
<reference evidence="4 5" key="1">
    <citation type="submission" date="2018-09" db="EMBL/GenBank/DDBJ databases">
        <authorList>
            <person name="Tagini F."/>
        </authorList>
    </citation>
    <scope>NUCLEOTIDE SEQUENCE [LARGE SCALE GENOMIC DNA]</scope>
    <source>
        <strain evidence="4 5">MK142</strain>
    </source>
</reference>
<evidence type="ECO:0000313" key="5">
    <source>
        <dbReference type="Proteomes" id="UP000268285"/>
    </source>
</evidence>
<evidence type="ECO:0000256" key="1">
    <source>
        <dbReference type="ARBA" id="ARBA00006484"/>
    </source>
</evidence>
<evidence type="ECO:0000313" key="4">
    <source>
        <dbReference type="EMBL" id="VBA54418.1"/>
    </source>
</evidence>
<dbReference type="InterPro" id="IPR002347">
    <property type="entry name" value="SDR_fam"/>
</dbReference>
<keyword evidence="2 4" id="KW-0560">Oxidoreductase</keyword>
<dbReference type="EMBL" id="UPHU01000001">
    <property type="protein sequence ID" value="VBA54418.1"/>
    <property type="molecule type" value="Genomic_DNA"/>
</dbReference>
<dbReference type="SUPFAM" id="SSF51735">
    <property type="entry name" value="NAD(P)-binding Rossmann-fold domains"/>
    <property type="match status" value="1"/>
</dbReference>
<dbReference type="Pfam" id="PF00106">
    <property type="entry name" value="adh_short"/>
    <property type="match status" value="1"/>
</dbReference>
<dbReference type="NCBIfam" id="NF004846">
    <property type="entry name" value="PRK06197.1"/>
    <property type="match status" value="1"/>
</dbReference>
<dbReference type="Gene3D" id="3.40.50.720">
    <property type="entry name" value="NAD(P)-binding Rossmann-like Domain"/>
    <property type="match status" value="1"/>
</dbReference>
<keyword evidence="5" id="KW-1185">Reference proteome</keyword>
<dbReference type="EC" id="1.1.1.100" evidence="4"/>
<organism evidence="4 5">
    <name type="scientific">Mycobacterium pseudokansasii</name>
    <dbReference type="NCBI Taxonomy" id="2341080"/>
    <lineage>
        <taxon>Bacteria</taxon>
        <taxon>Bacillati</taxon>
        <taxon>Actinomycetota</taxon>
        <taxon>Actinomycetes</taxon>
        <taxon>Mycobacteriales</taxon>
        <taxon>Mycobacteriaceae</taxon>
        <taxon>Mycobacterium</taxon>
    </lineage>
</organism>
<evidence type="ECO:0000256" key="2">
    <source>
        <dbReference type="ARBA" id="ARBA00023002"/>
    </source>
</evidence>
<dbReference type="Proteomes" id="UP000268285">
    <property type="component" value="Unassembled WGS sequence"/>
</dbReference>
<dbReference type="PANTHER" id="PTHR24320">
    <property type="entry name" value="RETINOL DEHYDROGENASE"/>
    <property type="match status" value="1"/>
</dbReference>
<dbReference type="InterPro" id="IPR036291">
    <property type="entry name" value="NAD(P)-bd_dom_sf"/>
</dbReference>
<dbReference type="PRINTS" id="PR00080">
    <property type="entry name" value="SDRFAMILY"/>
</dbReference>
<gene>
    <name evidence="4" type="primary">fabG_9</name>
    <name evidence="4" type="ORF">LAUMK142_04644</name>
</gene>